<accession>A0A2H3C3S1</accession>
<evidence type="ECO:0000256" key="1">
    <source>
        <dbReference type="SAM" id="MobiDB-lite"/>
    </source>
</evidence>
<dbReference type="Proteomes" id="UP000218334">
    <property type="component" value="Unassembled WGS sequence"/>
</dbReference>
<evidence type="ECO:0000313" key="2">
    <source>
        <dbReference type="EMBL" id="PBK66455.1"/>
    </source>
</evidence>
<organism evidence="3 4">
    <name type="scientific">Armillaria solidipes</name>
    <dbReference type="NCBI Taxonomy" id="1076256"/>
    <lineage>
        <taxon>Eukaryota</taxon>
        <taxon>Fungi</taxon>
        <taxon>Dikarya</taxon>
        <taxon>Basidiomycota</taxon>
        <taxon>Agaricomycotina</taxon>
        <taxon>Agaricomycetes</taxon>
        <taxon>Agaricomycetidae</taxon>
        <taxon>Agaricales</taxon>
        <taxon>Marasmiineae</taxon>
        <taxon>Physalacriaceae</taxon>
        <taxon>Armillaria</taxon>
    </lineage>
</organism>
<evidence type="ECO:0000313" key="3">
    <source>
        <dbReference type="EMBL" id="PBK73882.1"/>
    </source>
</evidence>
<feature type="region of interest" description="Disordered" evidence="1">
    <location>
        <begin position="313"/>
        <end position="357"/>
    </location>
</feature>
<dbReference type="EMBL" id="KZ293441">
    <property type="protein sequence ID" value="PBK66455.1"/>
    <property type="molecule type" value="Genomic_DNA"/>
</dbReference>
<gene>
    <name evidence="2" type="ORF">ARMSODRAFT_365955</name>
    <name evidence="3" type="ORF">ARMSODRAFT_652785</name>
</gene>
<name>A0A2H3C3S1_9AGAR</name>
<keyword evidence="4" id="KW-1185">Reference proteome</keyword>
<reference evidence="4" key="1">
    <citation type="journal article" date="2017" name="Nat. Ecol. Evol.">
        <title>Genome expansion and lineage-specific genetic innovations in the forest pathogenic fungi Armillaria.</title>
        <authorList>
            <person name="Sipos G."/>
            <person name="Prasanna A.N."/>
            <person name="Walter M.C."/>
            <person name="O'Connor E."/>
            <person name="Balint B."/>
            <person name="Krizsan K."/>
            <person name="Kiss B."/>
            <person name="Hess J."/>
            <person name="Varga T."/>
            <person name="Slot J."/>
            <person name="Riley R."/>
            <person name="Boka B."/>
            <person name="Rigling D."/>
            <person name="Barry K."/>
            <person name="Lee J."/>
            <person name="Mihaltcheva S."/>
            <person name="LaButti K."/>
            <person name="Lipzen A."/>
            <person name="Waldron R."/>
            <person name="Moloney N.M."/>
            <person name="Sperisen C."/>
            <person name="Kredics L."/>
            <person name="Vagvoelgyi C."/>
            <person name="Patrignani A."/>
            <person name="Fitzpatrick D."/>
            <person name="Nagy I."/>
            <person name="Doyle S."/>
            <person name="Anderson J.B."/>
            <person name="Grigoriev I.V."/>
            <person name="Gueldener U."/>
            <person name="Muensterkoetter M."/>
            <person name="Nagy L.G."/>
        </authorList>
    </citation>
    <scope>NUCLEOTIDE SEQUENCE [LARGE SCALE GENOMIC DNA]</scope>
    <source>
        <strain evidence="4">28-4</strain>
    </source>
</reference>
<evidence type="ECO:0000313" key="4">
    <source>
        <dbReference type="Proteomes" id="UP000218334"/>
    </source>
</evidence>
<protein>
    <submittedName>
        <fullName evidence="3">Uncharacterized protein</fullName>
    </submittedName>
</protein>
<reference evidence="3" key="2">
    <citation type="journal article" date="2017" name="Nat. Ecol. Evol.">
        <title>Lineage-specific genetic innovations streamline the genomes of Armillaria species to pathogenesis.</title>
        <authorList>
            <consortium name="DOE Joint Genome Institute"/>
            <person name="Sipos G."/>
            <person name="Prasanna A.N."/>
            <person name="Walter M.C."/>
            <person name="O'Connor E."/>
            <person name="Balint B."/>
            <person name="Krizsan K."/>
            <person name="Kiss B."/>
            <person name="Hess J."/>
            <person name="Varga T."/>
            <person name="Slot J."/>
            <person name="Riley R."/>
            <person name="Boka B."/>
            <person name="Rigling D."/>
            <person name="Barry K."/>
            <person name="Lee J."/>
            <person name="Mihaltcheva S."/>
            <person name="LaButti K."/>
            <person name="Lipzen A."/>
            <person name="Waldron R."/>
            <person name="Moloney N.M."/>
            <person name="Sperisen C."/>
            <person name="Kredics L."/>
            <person name="Vagvolgyi C."/>
            <person name="Patrignani A."/>
            <person name="Fitzpatrick D."/>
            <person name="Nagy I."/>
            <person name="Doyle S."/>
            <person name="Anderson J."/>
            <person name="Grigoriev I.V."/>
            <person name="Guldener U."/>
            <person name="Munsterkotter M."/>
            <person name="Nagy L.G."/>
        </authorList>
    </citation>
    <scope>NUCLEOTIDE SEQUENCE [LARGE SCALE GENOMIC DNA]</scope>
    <source>
        <strain evidence="3">28-4</strain>
    </source>
</reference>
<feature type="region of interest" description="Disordered" evidence="1">
    <location>
        <begin position="1"/>
        <end position="24"/>
    </location>
</feature>
<feature type="compositionally biased region" description="Polar residues" evidence="1">
    <location>
        <begin position="12"/>
        <end position="24"/>
    </location>
</feature>
<dbReference type="EMBL" id="KZ293420">
    <property type="protein sequence ID" value="PBK73882.1"/>
    <property type="molecule type" value="Genomic_DNA"/>
</dbReference>
<proteinExistence type="predicted"/>
<dbReference type="STRING" id="1076256.A0A2H3C3S1"/>
<sequence length="357" mass="39550">MPASELAMMVAPTSSSNHTPSPMNGGQSVTILREYAGSFGPHSIPPQHIFHNCDGGQVAELFGTQEPGDILIIVWGLEHRHLTYTTEVKIEATLRAYFANHRISIEIAPPTLPASHRAKGPVPPNAQKFIDDHTGTPFTFYIRGLTVERKAEILQENFLPTSLDSYLVLDASDFVTDFVFTIDGLNAQPDEQGQKIVEKLIKDKLYTSHEVWSFLHSHHDAIGPNYPVDKIPSLVILSLEARGIWIEGRRGEPGRQGWNIWIAHPTKVPRFHLDWLAALKSAFPIRSGNGFGGVARILDVPFFCKGCKGESHPTTQCPLKEQLGNLLKRPRNDDAARGRTKTRGSRGGRSGRYNGRA</sequence>
<dbReference type="AlphaFoldDB" id="A0A2H3C3S1"/>